<name>A0A223N2H6_9VIBR</name>
<dbReference type="GO" id="GO:0046168">
    <property type="term" value="P:glycerol-3-phosphate catabolic process"/>
    <property type="evidence" value="ECO:0007669"/>
    <property type="project" value="TreeGrafter"/>
</dbReference>
<dbReference type="InterPro" id="IPR036188">
    <property type="entry name" value="FAD/NAD-bd_sf"/>
</dbReference>
<dbReference type="PANTHER" id="PTHR11985">
    <property type="entry name" value="GLYCEROL-3-PHOSPHATE DEHYDROGENASE"/>
    <property type="match status" value="1"/>
</dbReference>
<evidence type="ECO:0000256" key="13">
    <source>
        <dbReference type="ARBA" id="ARBA00049055"/>
    </source>
</evidence>
<comment type="subunit">
    <text evidence="6">Composed of a catalytic GlpA/B dimer and of membrane bound GlpC.</text>
</comment>
<evidence type="ECO:0000256" key="12">
    <source>
        <dbReference type="ARBA" id="ARBA00023136"/>
    </source>
</evidence>
<organism evidence="16 17">
    <name type="scientific">Vibrio qinghaiensis</name>
    <dbReference type="NCBI Taxonomy" id="2025808"/>
    <lineage>
        <taxon>Bacteria</taxon>
        <taxon>Pseudomonadati</taxon>
        <taxon>Pseudomonadota</taxon>
        <taxon>Gammaproteobacteria</taxon>
        <taxon>Vibrionales</taxon>
        <taxon>Vibrionaceae</taxon>
        <taxon>Vibrio</taxon>
    </lineage>
</organism>
<dbReference type="NCBIfam" id="NF008313">
    <property type="entry name" value="PRK11101.1"/>
    <property type="match status" value="1"/>
</dbReference>
<comment type="similarity">
    <text evidence="5">Belongs to the FAD-dependent glycerol-3-phosphate dehydrogenase family.</text>
</comment>
<dbReference type="Proteomes" id="UP000215148">
    <property type="component" value="Chromosome 2"/>
</dbReference>
<keyword evidence="12" id="KW-0472">Membrane</keyword>
<dbReference type="FunFam" id="3.50.50.60:FF:000096">
    <property type="entry name" value="Glycerol-3-phosphate dehydrogenase"/>
    <property type="match status" value="1"/>
</dbReference>
<dbReference type="AlphaFoldDB" id="A0A223N2H6"/>
<evidence type="ECO:0000256" key="7">
    <source>
        <dbReference type="ARBA" id="ARBA00013029"/>
    </source>
</evidence>
<dbReference type="PANTHER" id="PTHR11985:SF35">
    <property type="entry name" value="ANAEROBIC GLYCEROL-3-PHOSPHATE DEHYDROGENASE SUBUNIT A"/>
    <property type="match status" value="1"/>
</dbReference>
<protein>
    <recommendedName>
        <fullName evidence="7">glycerol-3-phosphate dehydrogenase</fullName>
        <ecNumber evidence="7">1.1.5.3</ecNumber>
    </recommendedName>
</protein>
<dbReference type="UniPathway" id="UPA00618">
    <property type="reaction ID" value="UER00673"/>
</dbReference>
<keyword evidence="11" id="KW-0560">Oxidoreductase</keyword>
<dbReference type="FunFam" id="3.50.50.60:FF:000102">
    <property type="entry name" value="Glycerol-3-phosphate dehydrogenase"/>
    <property type="match status" value="1"/>
</dbReference>
<dbReference type="NCBIfam" id="TIGR03377">
    <property type="entry name" value="glycerol3P_GlpA"/>
    <property type="match status" value="1"/>
</dbReference>
<dbReference type="GO" id="GO:0009331">
    <property type="term" value="C:glycerol-3-phosphate dehydrogenase (FAD) complex"/>
    <property type="evidence" value="ECO:0007669"/>
    <property type="project" value="InterPro"/>
</dbReference>
<keyword evidence="10" id="KW-0274">FAD</keyword>
<feature type="domain" description="BFD-like [2Fe-2S]-binding" evidence="15">
    <location>
        <begin position="431"/>
        <end position="484"/>
    </location>
</feature>
<dbReference type="SUPFAM" id="SSF51905">
    <property type="entry name" value="FAD/NAD(P)-binding domain"/>
    <property type="match status" value="1"/>
</dbReference>
<evidence type="ECO:0000256" key="5">
    <source>
        <dbReference type="ARBA" id="ARBA00007330"/>
    </source>
</evidence>
<dbReference type="Pfam" id="PF04324">
    <property type="entry name" value="Fer2_BFD"/>
    <property type="match status" value="1"/>
</dbReference>
<evidence type="ECO:0000256" key="2">
    <source>
        <dbReference type="ARBA" id="ARBA00001974"/>
    </source>
</evidence>
<evidence type="ECO:0000256" key="9">
    <source>
        <dbReference type="ARBA" id="ARBA00022630"/>
    </source>
</evidence>
<dbReference type="KEGG" id="vqi:CCZ37_15100"/>
<evidence type="ECO:0000256" key="1">
    <source>
        <dbReference type="ARBA" id="ARBA00001917"/>
    </source>
</evidence>
<evidence type="ECO:0000256" key="3">
    <source>
        <dbReference type="ARBA" id="ARBA00004202"/>
    </source>
</evidence>
<dbReference type="PRINTS" id="PR01001">
    <property type="entry name" value="FADG3PDH"/>
</dbReference>
<dbReference type="InterPro" id="IPR007419">
    <property type="entry name" value="BFD-like_2Fe2S-bd_dom"/>
</dbReference>
<dbReference type="InterPro" id="IPR041854">
    <property type="entry name" value="BFD-like_2Fe2S-bd_dom_sf"/>
</dbReference>
<dbReference type="GO" id="GO:0050660">
    <property type="term" value="F:flavin adenine dinucleotide binding"/>
    <property type="evidence" value="ECO:0007669"/>
    <property type="project" value="InterPro"/>
</dbReference>
<evidence type="ECO:0000313" key="16">
    <source>
        <dbReference type="EMBL" id="ASU23903.1"/>
    </source>
</evidence>
<dbReference type="GO" id="GO:0005886">
    <property type="term" value="C:plasma membrane"/>
    <property type="evidence" value="ECO:0007669"/>
    <property type="project" value="UniProtKB-SubCell"/>
</dbReference>
<comment type="pathway">
    <text evidence="4">Polyol metabolism; glycerol degradation via glycerol kinase pathway; glycerone phosphate from sn-glycerol 3-phosphate (anaerobic route): step 1/1.</text>
</comment>
<accession>A0A223N2H6</accession>
<dbReference type="Gene3D" id="1.10.10.1100">
    <property type="entry name" value="BFD-like [2Fe-2S]-binding domain"/>
    <property type="match status" value="1"/>
</dbReference>
<dbReference type="Pfam" id="PF01266">
    <property type="entry name" value="DAO"/>
    <property type="match status" value="1"/>
</dbReference>
<dbReference type="EC" id="1.1.5.3" evidence="7"/>
<keyword evidence="17" id="KW-1185">Reference proteome</keyword>
<comment type="catalytic activity">
    <reaction evidence="13">
        <text>a quinone + sn-glycerol 3-phosphate = dihydroxyacetone phosphate + a quinol</text>
        <dbReference type="Rhea" id="RHEA:18977"/>
        <dbReference type="ChEBI" id="CHEBI:24646"/>
        <dbReference type="ChEBI" id="CHEBI:57597"/>
        <dbReference type="ChEBI" id="CHEBI:57642"/>
        <dbReference type="ChEBI" id="CHEBI:132124"/>
        <dbReference type="EC" id="1.1.5.3"/>
    </reaction>
</comment>
<evidence type="ECO:0000256" key="10">
    <source>
        <dbReference type="ARBA" id="ARBA00022827"/>
    </source>
</evidence>
<dbReference type="Gene3D" id="3.30.9.10">
    <property type="entry name" value="D-Amino Acid Oxidase, subunit A, domain 2"/>
    <property type="match status" value="1"/>
</dbReference>
<gene>
    <name evidence="16" type="ORF">CCZ37_15100</name>
</gene>
<dbReference type="InterPro" id="IPR017752">
    <property type="entry name" value="G3P_DH_GlpA_su"/>
</dbReference>
<dbReference type="CDD" id="cd19946">
    <property type="entry name" value="GlpA-like_Fer2_BFD-like"/>
    <property type="match status" value="1"/>
</dbReference>
<evidence type="ECO:0000256" key="8">
    <source>
        <dbReference type="ARBA" id="ARBA00022475"/>
    </source>
</evidence>
<keyword evidence="9" id="KW-0285">Flavoprotein</keyword>
<dbReference type="GO" id="GO:0010181">
    <property type="term" value="F:FMN binding"/>
    <property type="evidence" value="ECO:0007669"/>
    <property type="project" value="InterPro"/>
</dbReference>
<evidence type="ECO:0000313" key="17">
    <source>
        <dbReference type="Proteomes" id="UP000215148"/>
    </source>
</evidence>
<feature type="domain" description="FAD dependent oxidoreductase" evidence="14">
    <location>
        <begin position="10"/>
        <end position="359"/>
    </location>
</feature>
<evidence type="ECO:0000259" key="15">
    <source>
        <dbReference type="Pfam" id="PF04324"/>
    </source>
</evidence>
<dbReference type="SUPFAM" id="SSF54373">
    <property type="entry name" value="FAD-linked reductases, C-terminal domain"/>
    <property type="match status" value="1"/>
</dbReference>
<comment type="subcellular location">
    <subcellularLocation>
        <location evidence="3">Cell membrane</location>
        <topology evidence="3">Peripheral membrane protein</topology>
    </subcellularLocation>
</comment>
<dbReference type="InterPro" id="IPR006076">
    <property type="entry name" value="FAD-dep_OxRdtase"/>
</dbReference>
<sequence>MTTTTRFETDVVIIGGGATGTGIMRDCALRGIGCILLEKDDIASGTTGRNHGLLHSGARYAVTDPESAKECIQENQILKNIARHCVEKTDGLFITLPEDDLAFQSTFIDACAQAGITTEPLSAKEALRLEPHVNPNLVGAVKVPDGTLDPFRLCASNVLDAKEHGARIMNKTIVTSLIRQGDTVLGVRCLQLNTHQQYEIFAKEVINAAGIWGQNICEYADLNIKMFPAKGSLLILDYRINNLVINRCRKPSDADILVPGDTISLIGTTSEHIDYDQIDNLHVTEKEVDILLAEGAKLAPIMANTRVLRAYAGVRPLVSINDDGSGRNISRGIVLLDHEQRDGLKGLTTITGGKLMTYRLMAEWATDLVAKKLGNNTPCETHTRALPGSNETPKQVKKTASIAKPVYESAIYRHGERAQNFLSDDAKSQAVICECEMVTAGEIEYAIKQLDVNNLVDLRRRTRLGMGPCQGELCSYRAASLFQEYGHVSGNQSSQLLVEFLEERWKGIKPIFWGDALREAEFSYWIYEGLFGANDIPTQHKQNESEETL</sequence>
<evidence type="ECO:0000259" key="14">
    <source>
        <dbReference type="Pfam" id="PF01266"/>
    </source>
</evidence>
<dbReference type="GO" id="GO:0019563">
    <property type="term" value="P:glycerol catabolic process"/>
    <property type="evidence" value="ECO:0007669"/>
    <property type="project" value="UniProtKB-UniPathway"/>
</dbReference>
<comment type="cofactor">
    <cofactor evidence="2">
        <name>FAD</name>
        <dbReference type="ChEBI" id="CHEBI:57692"/>
    </cofactor>
</comment>
<keyword evidence="8" id="KW-1003">Cell membrane</keyword>
<evidence type="ECO:0000256" key="6">
    <source>
        <dbReference type="ARBA" id="ARBA00011331"/>
    </source>
</evidence>
<proteinExistence type="inferred from homology"/>
<dbReference type="RefSeq" id="WP_010318298.1">
    <property type="nucleotide sequence ID" value="NZ_CAWNHI010000002.1"/>
</dbReference>
<evidence type="ECO:0000256" key="11">
    <source>
        <dbReference type="ARBA" id="ARBA00023002"/>
    </source>
</evidence>
<dbReference type="Gene3D" id="3.50.50.60">
    <property type="entry name" value="FAD/NAD(P)-binding domain"/>
    <property type="match status" value="1"/>
</dbReference>
<dbReference type="InterPro" id="IPR000447">
    <property type="entry name" value="G3P_DH_FAD-dep"/>
</dbReference>
<reference evidence="16 17" key="1">
    <citation type="submission" date="2017-08" db="EMBL/GenBank/DDBJ databases">
        <title>The Vibrio qinghaiensis sp.-Q67 is a luminous bacteria isolated firstly from Qinghai lake, Qinghai province, China, which has been proved to be very sensitive to detect environmental and food pollutants. Therefore, complete genome analysis of V. qinghaiensis sp.-Q67 highlights the potential application of this strain on detection of hazards in the contaminated environments.</title>
        <authorList>
            <person name="Gong L."/>
        </authorList>
    </citation>
    <scope>NUCLEOTIDE SEQUENCE [LARGE SCALE GENOMIC DNA]</scope>
    <source>
        <strain evidence="16 17">Q67</strain>
    </source>
</reference>
<dbReference type="EMBL" id="CP022742">
    <property type="protein sequence ID" value="ASU23903.1"/>
    <property type="molecule type" value="Genomic_DNA"/>
</dbReference>
<dbReference type="GO" id="GO:0004368">
    <property type="term" value="F:glycerol-3-phosphate dehydrogenase (quinone) activity"/>
    <property type="evidence" value="ECO:0007669"/>
    <property type="project" value="UniProtKB-EC"/>
</dbReference>
<evidence type="ECO:0000256" key="4">
    <source>
        <dbReference type="ARBA" id="ARBA00005157"/>
    </source>
</evidence>
<comment type="cofactor">
    <cofactor evidence="1">
        <name>FMN</name>
        <dbReference type="ChEBI" id="CHEBI:58210"/>
    </cofactor>
</comment>
<dbReference type="PROSITE" id="PS00978">
    <property type="entry name" value="FAD_G3PDH_2"/>
    <property type="match status" value="1"/>
</dbReference>